<protein>
    <recommendedName>
        <fullName evidence="5">MYND-type domain-containing protein</fullName>
    </recommendedName>
</protein>
<dbReference type="InterPro" id="IPR036770">
    <property type="entry name" value="Ankyrin_rpt-contain_sf"/>
</dbReference>
<dbReference type="Gene3D" id="1.25.40.20">
    <property type="entry name" value="Ankyrin repeat-containing domain"/>
    <property type="match status" value="1"/>
</dbReference>
<dbReference type="SUPFAM" id="SSF144232">
    <property type="entry name" value="HIT/MYND zinc finger-like"/>
    <property type="match status" value="1"/>
</dbReference>
<dbReference type="EMBL" id="JADCUA010000004">
    <property type="protein sequence ID" value="KAH9841135.1"/>
    <property type="molecule type" value="Genomic_DNA"/>
</dbReference>
<dbReference type="GeneID" id="71999296"/>
<keyword evidence="7" id="KW-1185">Reference proteome</keyword>
<evidence type="ECO:0000256" key="2">
    <source>
        <dbReference type="ARBA" id="ARBA00022771"/>
    </source>
</evidence>
<evidence type="ECO:0000256" key="1">
    <source>
        <dbReference type="ARBA" id="ARBA00022723"/>
    </source>
</evidence>
<dbReference type="Proteomes" id="UP000814176">
    <property type="component" value="Unassembled WGS sequence"/>
</dbReference>
<comment type="caution">
    <text evidence="6">The sequence shown here is derived from an EMBL/GenBank/DDBJ whole genome shotgun (WGS) entry which is preliminary data.</text>
</comment>
<accession>A0ABQ8KSM9</accession>
<dbReference type="PROSITE" id="PS50865">
    <property type="entry name" value="ZF_MYND_2"/>
    <property type="match status" value="1"/>
</dbReference>
<proteinExistence type="predicted"/>
<reference evidence="6 7" key="1">
    <citation type="journal article" date="2021" name="Environ. Microbiol.">
        <title>Gene family expansions and transcriptome signatures uncover fungal adaptations to wood decay.</title>
        <authorList>
            <person name="Hage H."/>
            <person name="Miyauchi S."/>
            <person name="Viragh M."/>
            <person name="Drula E."/>
            <person name="Min B."/>
            <person name="Chaduli D."/>
            <person name="Navarro D."/>
            <person name="Favel A."/>
            <person name="Norest M."/>
            <person name="Lesage-Meessen L."/>
            <person name="Balint B."/>
            <person name="Merenyi Z."/>
            <person name="de Eugenio L."/>
            <person name="Morin E."/>
            <person name="Martinez A.T."/>
            <person name="Baldrian P."/>
            <person name="Stursova M."/>
            <person name="Martinez M.J."/>
            <person name="Novotny C."/>
            <person name="Magnuson J.K."/>
            <person name="Spatafora J.W."/>
            <person name="Maurice S."/>
            <person name="Pangilinan J."/>
            <person name="Andreopoulos W."/>
            <person name="LaButti K."/>
            <person name="Hundley H."/>
            <person name="Na H."/>
            <person name="Kuo A."/>
            <person name="Barry K."/>
            <person name="Lipzen A."/>
            <person name="Henrissat B."/>
            <person name="Riley R."/>
            <person name="Ahrendt S."/>
            <person name="Nagy L.G."/>
            <person name="Grigoriev I.V."/>
            <person name="Martin F."/>
            <person name="Rosso M.N."/>
        </authorList>
    </citation>
    <scope>NUCLEOTIDE SEQUENCE [LARGE SCALE GENOMIC DNA]</scope>
    <source>
        <strain evidence="6 7">CIRM-BRFM 1785</strain>
    </source>
</reference>
<gene>
    <name evidence="6" type="ORF">C8Q71DRAFT_440612</name>
</gene>
<feature type="domain" description="MYND-type" evidence="5">
    <location>
        <begin position="269"/>
        <end position="309"/>
    </location>
</feature>
<keyword evidence="3" id="KW-0862">Zinc</keyword>
<dbReference type="Pfam" id="PF01753">
    <property type="entry name" value="zf-MYND"/>
    <property type="match status" value="1"/>
</dbReference>
<evidence type="ECO:0000256" key="4">
    <source>
        <dbReference type="PROSITE-ProRule" id="PRU00134"/>
    </source>
</evidence>
<dbReference type="Gene3D" id="6.10.140.2220">
    <property type="match status" value="1"/>
</dbReference>
<evidence type="ECO:0000256" key="3">
    <source>
        <dbReference type="ARBA" id="ARBA00022833"/>
    </source>
</evidence>
<evidence type="ECO:0000259" key="5">
    <source>
        <dbReference type="PROSITE" id="PS50865"/>
    </source>
</evidence>
<sequence length="331" mass="37367">MHCPAEWLVQMKDGQPLEELLQTDGPLRGFESQRLRSYFTSHGLVPVRDLDLYGMAVFSGNRIDVKTDFENRLARFRASARSEEEARKAAAHEIYELSWGPTRVPVYDLIFLAILVTPEQRQGLLDVARYLIAEAKVPVDGADLSGAQAIYHCVSTKPVFDPELAQILYDAGGDVNARNRYGGTSAHEIVLVYDLHNRETMQRSADALKWFLDHGGNLDIKDNDGATARSCIVSMREKMRTARRSLRLPMWDVLDREDQRRARLAESICSFCGRDDAKLLKCSQCMKARYCTPPRTCQKSDWPKHKTPCKAASRTQAQPATQATYLGVPLF</sequence>
<dbReference type="SUPFAM" id="SSF48403">
    <property type="entry name" value="Ankyrin repeat"/>
    <property type="match status" value="1"/>
</dbReference>
<dbReference type="RefSeq" id="XP_047782601.1">
    <property type="nucleotide sequence ID" value="XM_047918564.1"/>
</dbReference>
<organism evidence="6 7">
    <name type="scientific">Rhodofomes roseus</name>
    <dbReference type="NCBI Taxonomy" id="34475"/>
    <lineage>
        <taxon>Eukaryota</taxon>
        <taxon>Fungi</taxon>
        <taxon>Dikarya</taxon>
        <taxon>Basidiomycota</taxon>
        <taxon>Agaricomycotina</taxon>
        <taxon>Agaricomycetes</taxon>
        <taxon>Polyporales</taxon>
        <taxon>Rhodofomes</taxon>
    </lineage>
</organism>
<name>A0ABQ8KSM9_9APHY</name>
<dbReference type="InterPro" id="IPR002893">
    <property type="entry name" value="Znf_MYND"/>
</dbReference>
<evidence type="ECO:0000313" key="6">
    <source>
        <dbReference type="EMBL" id="KAH9841135.1"/>
    </source>
</evidence>
<keyword evidence="2 4" id="KW-0863">Zinc-finger</keyword>
<keyword evidence="1" id="KW-0479">Metal-binding</keyword>
<evidence type="ECO:0000313" key="7">
    <source>
        <dbReference type="Proteomes" id="UP000814176"/>
    </source>
</evidence>